<reference evidence="2 3" key="1">
    <citation type="submission" date="2014-10" db="EMBL/GenBank/DDBJ databases">
        <title>Draft genome of the hookworm Ancylostoma caninum.</title>
        <authorList>
            <person name="Mitreva M."/>
        </authorList>
    </citation>
    <scope>NUCLEOTIDE SEQUENCE [LARGE SCALE GENOMIC DNA]</scope>
    <source>
        <strain evidence="2 3">Baltimore</strain>
    </source>
</reference>
<dbReference type="AlphaFoldDB" id="A0A368F1G3"/>
<comment type="caution">
    <text evidence="2">The sequence shown here is derived from an EMBL/GenBank/DDBJ whole genome shotgun (WGS) entry which is preliminary data.</text>
</comment>
<evidence type="ECO:0008006" key="4">
    <source>
        <dbReference type="Google" id="ProtNLM"/>
    </source>
</evidence>
<keyword evidence="3" id="KW-1185">Reference proteome</keyword>
<keyword evidence="1" id="KW-1133">Transmembrane helix</keyword>
<feature type="transmembrane region" description="Helical" evidence="1">
    <location>
        <begin position="7"/>
        <end position="27"/>
    </location>
</feature>
<accession>A0A368F1G3</accession>
<gene>
    <name evidence="2" type="ORF">ANCCAN_28348</name>
</gene>
<organism evidence="2 3">
    <name type="scientific">Ancylostoma caninum</name>
    <name type="common">Dog hookworm</name>
    <dbReference type="NCBI Taxonomy" id="29170"/>
    <lineage>
        <taxon>Eukaryota</taxon>
        <taxon>Metazoa</taxon>
        <taxon>Ecdysozoa</taxon>
        <taxon>Nematoda</taxon>
        <taxon>Chromadorea</taxon>
        <taxon>Rhabditida</taxon>
        <taxon>Rhabditina</taxon>
        <taxon>Rhabditomorpha</taxon>
        <taxon>Strongyloidea</taxon>
        <taxon>Ancylostomatidae</taxon>
        <taxon>Ancylostomatinae</taxon>
        <taxon>Ancylostoma</taxon>
    </lineage>
</organism>
<proteinExistence type="predicted"/>
<evidence type="ECO:0000313" key="3">
    <source>
        <dbReference type="Proteomes" id="UP000252519"/>
    </source>
</evidence>
<feature type="transmembrane region" description="Helical" evidence="1">
    <location>
        <begin position="175"/>
        <end position="196"/>
    </location>
</feature>
<feature type="transmembrane region" description="Helical" evidence="1">
    <location>
        <begin position="80"/>
        <end position="100"/>
    </location>
</feature>
<keyword evidence="1" id="KW-0812">Transmembrane</keyword>
<dbReference type="Proteomes" id="UP000252519">
    <property type="component" value="Unassembled WGS sequence"/>
</dbReference>
<dbReference type="STRING" id="29170.A0A368F1G3"/>
<evidence type="ECO:0000256" key="1">
    <source>
        <dbReference type="SAM" id="Phobius"/>
    </source>
</evidence>
<evidence type="ECO:0000313" key="2">
    <source>
        <dbReference type="EMBL" id="RCN25936.1"/>
    </source>
</evidence>
<feature type="transmembrane region" description="Helical" evidence="1">
    <location>
        <begin position="33"/>
        <end position="51"/>
    </location>
</feature>
<feature type="transmembrane region" description="Helical" evidence="1">
    <location>
        <begin position="112"/>
        <end position="132"/>
    </location>
</feature>
<sequence>MNASSPARLLAIYGGTAFLVYIETNGFVKSSPAILLSLPVIALSLLTLTTTMQPEQRFTTSASFAVLALSRYLLAAESSWPLMMFGYLLVSVGNLIYCYSFSSQIRLWSTELTIAVSIYLVLLFYYCFADLLMSIPSLVLVLLAALASSCLTIVGAGSVCLYGHVGDYDADQASYIRLVGAICQTAGSSLFVLNLFGERTETMQMISRCCFYFAQALLFLANERTF</sequence>
<dbReference type="EMBL" id="JOJR01009888">
    <property type="protein sequence ID" value="RCN25936.1"/>
    <property type="molecule type" value="Genomic_DNA"/>
</dbReference>
<protein>
    <recommendedName>
        <fullName evidence="4">YhhN-like protein</fullName>
    </recommendedName>
</protein>
<dbReference type="OrthoDB" id="5864807at2759"/>
<name>A0A368F1G3_ANCCA</name>
<keyword evidence="1" id="KW-0472">Membrane</keyword>
<feature type="transmembrane region" description="Helical" evidence="1">
    <location>
        <begin position="138"/>
        <end position="163"/>
    </location>
</feature>